<feature type="compositionally biased region" description="Gly residues" evidence="1">
    <location>
        <begin position="33"/>
        <end position="42"/>
    </location>
</feature>
<dbReference type="EMBL" id="CP009111">
    <property type="protein sequence ID" value="ANS26687.1"/>
    <property type="molecule type" value="Genomic_DNA"/>
</dbReference>
<feature type="region of interest" description="Disordered" evidence="1">
    <location>
        <begin position="1"/>
        <end position="86"/>
    </location>
</feature>
<name>A0A1B1K292_RHOOP</name>
<gene>
    <name evidence="2" type="ORF">R1CP_09840</name>
</gene>
<organism evidence="2 3">
    <name type="scientific">Rhodococcus opacus</name>
    <name type="common">Nocardia opaca</name>
    <dbReference type="NCBI Taxonomy" id="37919"/>
    <lineage>
        <taxon>Bacteria</taxon>
        <taxon>Bacillati</taxon>
        <taxon>Actinomycetota</taxon>
        <taxon>Actinomycetes</taxon>
        <taxon>Mycobacteriales</taxon>
        <taxon>Nocardiaceae</taxon>
        <taxon>Rhodococcus</taxon>
    </lineage>
</organism>
<evidence type="ECO:0000256" key="1">
    <source>
        <dbReference type="SAM" id="MobiDB-lite"/>
    </source>
</evidence>
<feature type="compositionally biased region" description="Low complexity" evidence="1">
    <location>
        <begin position="1"/>
        <end position="24"/>
    </location>
</feature>
<dbReference type="RefSeq" id="WP_065490019.1">
    <property type="nucleotide sequence ID" value="NZ_CP009111.1"/>
</dbReference>
<proteinExistence type="predicted"/>
<sequence length="170" mass="17345">MENGISTNGSSSNGSAGTNSASESPFAEPSTGGLTGSNGNGNGKSTTSSAETFTFPLPTRSSGSHSTEEPGEVSDTTASLESRGRTVMRRNAMGVAAVRVAGRLAHTELLEEHLASASSHSADPTVDADELLALLGEYLVAAGFERPEIHAKLNGQSIVVDLRSPSATAR</sequence>
<dbReference type="AlphaFoldDB" id="A0A1B1K292"/>
<dbReference type="Proteomes" id="UP000186108">
    <property type="component" value="Chromosome"/>
</dbReference>
<accession>A0A1B1K292</accession>
<reference evidence="2 3" key="1">
    <citation type="submission" date="2014-07" db="EMBL/GenBank/DDBJ databases">
        <authorList>
            <person name="Zhang J.E."/>
            <person name="Yang H."/>
            <person name="Guo J."/>
            <person name="Deng Z."/>
            <person name="Luo H."/>
            <person name="Luo M."/>
            <person name="Zhao B."/>
        </authorList>
    </citation>
    <scope>NUCLEOTIDE SEQUENCE [LARGE SCALE GENOMIC DNA]</scope>
    <source>
        <strain evidence="2 3">1CP</strain>
    </source>
</reference>
<protein>
    <submittedName>
        <fullName evidence="2">Uncharacterized protein</fullName>
    </submittedName>
</protein>
<evidence type="ECO:0000313" key="3">
    <source>
        <dbReference type="Proteomes" id="UP000186108"/>
    </source>
</evidence>
<dbReference type="PATRIC" id="fig|37919.13.peg.2024"/>
<evidence type="ECO:0000313" key="2">
    <source>
        <dbReference type="EMBL" id="ANS26687.1"/>
    </source>
</evidence>